<dbReference type="PANTHER" id="PTHR38849:SF1">
    <property type="entry name" value="SMALL SECRETED PROTEIN"/>
    <property type="match status" value="1"/>
</dbReference>
<accession>H0ERF2</accession>
<sequence length="185" mass="18520">MHFSAAFTLAIATLAVAAPLKPRGVLGTATYDELSISGGVAGDGEAEALAKLPIDVNDLANVDAADLAFLGDVNDIANDAEVSVFNPAIEAATGDEKVALQNGKTKNKILKLTATKLELMAKAAQGEDTAAKLAAEQKKLDNNIAADKKAAGGASTALTFDATAGGNSTSPFESAVTASTEVGSG</sequence>
<protein>
    <recommendedName>
        <fullName evidence="5">Small secreted protein</fullName>
    </recommendedName>
</protein>
<evidence type="ECO:0008006" key="5">
    <source>
        <dbReference type="Google" id="ProtNLM"/>
    </source>
</evidence>
<keyword evidence="2" id="KW-0732">Signal</keyword>
<evidence type="ECO:0000313" key="4">
    <source>
        <dbReference type="Proteomes" id="UP000005446"/>
    </source>
</evidence>
<feature type="chain" id="PRO_5003532479" description="Small secreted protein" evidence="2">
    <location>
        <begin position="18"/>
        <end position="185"/>
    </location>
</feature>
<dbReference type="OrthoDB" id="2151417at2759"/>
<dbReference type="AlphaFoldDB" id="H0ERF2"/>
<dbReference type="Proteomes" id="UP000005446">
    <property type="component" value="Unassembled WGS sequence"/>
</dbReference>
<feature type="region of interest" description="Disordered" evidence="1">
    <location>
        <begin position="165"/>
        <end position="185"/>
    </location>
</feature>
<dbReference type="PANTHER" id="PTHR38849">
    <property type="entry name" value="SMALL SECRETED PROTEIN"/>
    <property type="match status" value="1"/>
</dbReference>
<comment type="caution">
    <text evidence="3">The sequence shown here is derived from an EMBL/GenBank/DDBJ whole genome shotgun (WGS) entry which is preliminary data.</text>
</comment>
<dbReference type="InParanoid" id="H0ERF2"/>
<feature type="signal peptide" evidence="2">
    <location>
        <begin position="1"/>
        <end position="17"/>
    </location>
</feature>
<dbReference type="EMBL" id="AGUE01000135">
    <property type="protein sequence ID" value="EHK98763.1"/>
    <property type="molecule type" value="Genomic_DNA"/>
</dbReference>
<organism evidence="3 4">
    <name type="scientific">Glarea lozoyensis (strain ATCC 74030 / MF5533)</name>
    <dbReference type="NCBI Taxonomy" id="1104152"/>
    <lineage>
        <taxon>Eukaryota</taxon>
        <taxon>Fungi</taxon>
        <taxon>Dikarya</taxon>
        <taxon>Ascomycota</taxon>
        <taxon>Pezizomycotina</taxon>
        <taxon>Leotiomycetes</taxon>
        <taxon>Helotiales</taxon>
        <taxon>Helotiaceae</taxon>
        <taxon>Glarea</taxon>
    </lineage>
</organism>
<evidence type="ECO:0000313" key="3">
    <source>
        <dbReference type="EMBL" id="EHK98763.1"/>
    </source>
</evidence>
<evidence type="ECO:0000256" key="1">
    <source>
        <dbReference type="SAM" id="MobiDB-lite"/>
    </source>
</evidence>
<keyword evidence="4" id="KW-1185">Reference proteome</keyword>
<evidence type="ECO:0000256" key="2">
    <source>
        <dbReference type="SAM" id="SignalP"/>
    </source>
</evidence>
<gene>
    <name evidence="3" type="ORF">M7I_5271</name>
</gene>
<reference evidence="3 4" key="1">
    <citation type="journal article" date="2012" name="Eukaryot. Cell">
        <title>Genome sequence of the fungus Glarea lozoyensis: the first genome sequence of a species from the Helotiaceae family.</title>
        <authorList>
            <person name="Youssar L."/>
            <person name="Gruening B.A."/>
            <person name="Erxleben A."/>
            <person name="Guenther S."/>
            <person name="Huettel W."/>
        </authorList>
    </citation>
    <scope>NUCLEOTIDE SEQUENCE [LARGE SCALE GENOMIC DNA]</scope>
    <source>
        <strain evidence="4">ATCC 74030 / MF5533</strain>
    </source>
</reference>
<dbReference type="HOGENOM" id="CLU_095023_2_0_1"/>
<name>H0ERF2_GLAL7</name>
<proteinExistence type="predicted"/>